<accession>A0A0F9KPA8</accession>
<dbReference type="EMBL" id="LAZR01013026">
    <property type="protein sequence ID" value="KKM23928.1"/>
    <property type="molecule type" value="Genomic_DNA"/>
</dbReference>
<gene>
    <name evidence="1" type="ORF">LCGC14_1610220</name>
</gene>
<organism evidence="1">
    <name type="scientific">marine sediment metagenome</name>
    <dbReference type="NCBI Taxonomy" id="412755"/>
    <lineage>
        <taxon>unclassified sequences</taxon>
        <taxon>metagenomes</taxon>
        <taxon>ecological metagenomes</taxon>
    </lineage>
</organism>
<reference evidence="1" key="1">
    <citation type="journal article" date="2015" name="Nature">
        <title>Complex archaea that bridge the gap between prokaryotes and eukaryotes.</title>
        <authorList>
            <person name="Spang A."/>
            <person name="Saw J.H."/>
            <person name="Jorgensen S.L."/>
            <person name="Zaremba-Niedzwiedzka K."/>
            <person name="Martijn J."/>
            <person name="Lind A.E."/>
            <person name="van Eijk R."/>
            <person name="Schleper C."/>
            <person name="Guy L."/>
            <person name="Ettema T.J."/>
        </authorList>
    </citation>
    <scope>NUCLEOTIDE SEQUENCE</scope>
</reference>
<name>A0A0F9KPA8_9ZZZZ</name>
<evidence type="ECO:0000313" key="1">
    <source>
        <dbReference type="EMBL" id="KKM23928.1"/>
    </source>
</evidence>
<proteinExistence type="predicted"/>
<comment type="caution">
    <text evidence="1">The sequence shown here is derived from an EMBL/GenBank/DDBJ whole genome shotgun (WGS) entry which is preliminary data.</text>
</comment>
<protein>
    <submittedName>
        <fullName evidence="1">Uncharacterized protein</fullName>
    </submittedName>
</protein>
<sequence length="91" mass="10164">MDRLTKGHRVAVLEGRVAAFADTSKCGHTHDTAGDRFLIRWGYGKVDGVAHSEYADLPRISGFQCVGESYPNDPDKAEADWRKADAWVREE</sequence>
<dbReference type="AlphaFoldDB" id="A0A0F9KPA8"/>